<dbReference type="EMBL" id="JABSTR010000007">
    <property type="protein sequence ID" value="KAH9374776.1"/>
    <property type="molecule type" value="Genomic_DNA"/>
</dbReference>
<gene>
    <name evidence="1" type="ORF">HPB48_000948</name>
</gene>
<evidence type="ECO:0000313" key="2">
    <source>
        <dbReference type="Proteomes" id="UP000821853"/>
    </source>
</evidence>
<dbReference type="AlphaFoldDB" id="A0A9J6GJY2"/>
<organism evidence="1 2">
    <name type="scientific">Haemaphysalis longicornis</name>
    <name type="common">Bush tick</name>
    <dbReference type="NCBI Taxonomy" id="44386"/>
    <lineage>
        <taxon>Eukaryota</taxon>
        <taxon>Metazoa</taxon>
        <taxon>Ecdysozoa</taxon>
        <taxon>Arthropoda</taxon>
        <taxon>Chelicerata</taxon>
        <taxon>Arachnida</taxon>
        <taxon>Acari</taxon>
        <taxon>Parasitiformes</taxon>
        <taxon>Ixodida</taxon>
        <taxon>Ixodoidea</taxon>
        <taxon>Ixodidae</taxon>
        <taxon>Haemaphysalinae</taxon>
        <taxon>Haemaphysalis</taxon>
    </lineage>
</organism>
<dbReference type="OrthoDB" id="6538120at2759"/>
<accession>A0A9J6GJY2</accession>
<proteinExistence type="predicted"/>
<name>A0A9J6GJY2_HAELO</name>
<dbReference type="VEuPathDB" id="VectorBase:HLOH_040204"/>
<protein>
    <submittedName>
        <fullName evidence="1">Uncharacterized protein</fullName>
    </submittedName>
</protein>
<evidence type="ECO:0000313" key="1">
    <source>
        <dbReference type="EMBL" id="KAH9374776.1"/>
    </source>
</evidence>
<dbReference type="Proteomes" id="UP000821853">
    <property type="component" value="Chromosome 5"/>
</dbReference>
<comment type="caution">
    <text evidence="1">The sequence shown here is derived from an EMBL/GenBank/DDBJ whole genome shotgun (WGS) entry which is preliminary data.</text>
</comment>
<keyword evidence="2" id="KW-1185">Reference proteome</keyword>
<sequence>MPNKWLKTNDHCYWFPALKTGPRKMLYAYFKIIKAAHDLEWDQLLRYWYTMCRRGVSSSETENNNVQVALQVFSDSGPTTLRVIRAKHQLKHIEETASFRETILNRLEIINVKTPFKGVCFRDDFKKPMFLSEKDPKVPFLYDFLDWLECWKEKQADTCKLTKHTLGALRQTTGALIEIGRYCFDELLMSFILLGKFQTSLLEERFTRYRRPSGSQYHVFIRKVYKGETKLRHQNGLPQIGTS</sequence>
<reference evidence="1 2" key="1">
    <citation type="journal article" date="2020" name="Cell">
        <title>Large-Scale Comparative Analyses of Tick Genomes Elucidate Their Genetic Diversity and Vector Capacities.</title>
        <authorList>
            <consortium name="Tick Genome and Microbiome Consortium (TIGMIC)"/>
            <person name="Jia N."/>
            <person name="Wang J."/>
            <person name="Shi W."/>
            <person name="Du L."/>
            <person name="Sun Y."/>
            <person name="Zhan W."/>
            <person name="Jiang J.F."/>
            <person name="Wang Q."/>
            <person name="Zhang B."/>
            <person name="Ji P."/>
            <person name="Bell-Sakyi L."/>
            <person name="Cui X.M."/>
            <person name="Yuan T.T."/>
            <person name="Jiang B.G."/>
            <person name="Yang W.F."/>
            <person name="Lam T.T."/>
            <person name="Chang Q.C."/>
            <person name="Ding S.J."/>
            <person name="Wang X.J."/>
            <person name="Zhu J.G."/>
            <person name="Ruan X.D."/>
            <person name="Zhao L."/>
            <person name="Wei J.T."/>
            <person name="Ye R.Z."/>
            <person name="Que T.C."/>
            <person name="Du C.H."/>
            <person name="Zhou Y.H."/>
            <person name="Cheng J.X."/>
            <person name="Dai P.F."/>
            <person name="Guo W.B."/>
            <person name="Han X.H."/>
            <person name="Huang E.J."/>
            <person name="Li L.F."/>
            <person name="Wei W."/>
            <person name="Gao Y.C."/>
            <person name="Liu J.Z."/>
            <person name="Shao H.Z."/>
            <person name="Wang X."/>
            <person name="Wang C.C."/>
            <person name="Yang T.C."/>
            <person name="Huo Q.B."/>
            <person name="Li W."/>
            <person name="Chen H.Y."/>
            <person name="Chen S.E."/>
            <person name="Zhou L.G."/>
            <person name="Ni X.B."/>
            <person name="Tian J.H."/>
            <person name="Sheng Y."/>
            <person name="Liu T."/>
            <person name="Pan Y.S."/>
            <person name="Xia L.Y."/>
            <person name="Li J."/>
            <person name="Zhao F."/>
            <person name="Cao W.C."/>
        </authorList>
    </citation>
    <scope>NUCLEOTIDE SEQUENCE [LARGE SCALE GENOMIC DNA]</scope>
    <source>
        <strain evidence="1">HaeL-2018</strain>
    </source>
</reference>